<dbReference type="STRING" id="1302689.RG47T_0035"/>
<dbReference type="InterPro" id="IPR039426">
    <property type="entry name" value="TonB-dep_rcpt-like"/>
</dbReference>
<keyword evidence="7 10" id="KW-0472">Membrane</keyword>
<dbReference type="Gene3D" id="2.40.170.20">
    <property type="entry name" value="TonB-dependent receptor, beta-barrel domain"/>
    <property type="match status" value="1"/>
</dbReference>
<evidence type="ECO:0000256" key="2">
    <source>
        <dbReference type="ARBA" id="ARBA00022448"/>
    </source>
</evidence>
<dbReference type="GO" id="GO:0015344">
    <property type="term" value="F:siderophore uptake transmembrane transporter activity"/>
    <property type="evidence" value="ECO:0007669"/>
    <property type="project" value="TreeGrafter"/>
</dbReference>
<dbReference type="InterPro" id="IPR037066">
    <property type="entry name" value="Plug_dom_sf"/>
</dbReference>
<dbReference type="Gene3D" id="2.60.40.1120">
    <property type="entry name" value="Carboxypeptidase-like, regulatory domain"/>
    <property type="match status" value="1"/>
</dbReference>
<keyword evidence="3" id="KW-1134">Transmembrane beta strand</keyword>
<keyword evidence="8" id="KW-0675">Receptor</keyword>
<dbReference type="EMBL" id="MPPL01000001">
    <property type="protein sequence ID" value="OKS84603.1"/>
    <property type="molecule type" value="Genomic_DNA"/>
</dbReference>
<dbReference type="SUPFAM" id="SSF56935">
    <property type="entry name" value="Porins"/>
    <property type="match status" value="1"/>
</dbReference>
<keyword evidence="6 10" id="KW-0798">TonB box</keyword>
<proteinExistence type="inferred from homology"/>
<evidence type="ECO:0000256" key="4">
    <source>
        <dbReference type="ARBA" id="ARBA00022692"/>
    </source>
</evidence>
<dbReference type="GO" id="GO:0044718">
    <property type="term" value="P:siderophore transmembrane transport"/>
    <property type="evidence" value="ECO:0007669"/>
    <property type="project" value="TreeGrafter"/>
</dbReference>
<evidence type="ECO:0000256" key="7">
    <source>
        <dbReference type="ARBA" id="ARBA00023136"/>
    </source>
</evidence>
<comment type="caution">
    <text evidence="13">The sequence shown here is derived from an EMBL/GenBank/DDBJ whole genome shotgun (WGS) entry which is preliminary data.</text>
</comment>
<dbReference type="SUPFAM" id="SSF49464">
    <property type="entry name" value="Carboxypeptidase regulatory domain-like"/>
    <property type="match status" value="1"/>
</dbReference>
<dbReference type="Pfam" id="PF07715">
    <property type="entry name" value="Plug"/>
    <property type="match status" value="1"/>
</dbReference>
<keyword evidence="14" id="KW-1185">Reference proteome</keyword>
<comment type="similarity">
    <text evidence="10">Belongs to the TonB-dependent receptor family.</text>
</comment>
<evidence type="ECO:0000313" key="13">
    <source>
        <dbReference type="EMBL" id="OKS84603.1"/>
    </source>
</evidence>
<evidence type="ECO:0000256" key="10">
    <source>
        <dbReference type="RuleBase" id="RU003357"/>
    </source>
</evidence>
<dbReference type="PANTHER" id="PTHR30069">
    <property type="entry name" value="TONB-DEPENDENT OUTER MEMBRANE RECEPTOR"/>
    <property type="match status" value="1"/>
</dbReference>
<keyword evidence="4" id="KW-0812">Transmembrane</keyword>
<keyword evidence="5" id="KW-0732">Signal</keyword>
<name>A0A1Q5ZS86_9SPHI</name>
<feature type="domain" description="TonB-dependent receptor-like beta-barrel" evidence="11">
    <location>
        <begin position="321"/>
        <end position="790"/>
    </location>
</feature>
<evidence type="ECO:0000313" key="14">
    <source>
        <dbReference type="Proteomes" id="UP000186720"/>
    </source>
</evidence>
<dbReference type="InterPro" id="IPR012910">
    <property type="entry name" value="Plug_dom"/>
</dbReference>
<evidence type="ECO:0000256" key="3">
    <source>
        <dbReference type="ARBA" id="ARBA00022452"/>
    </source>
</evidence>
<evidence type="ECO:0000256" key="6">
    <source>
        <dbReference type="ARBA" id="ARBA00023077"/>
    </source>
</evidence>
<dbReference type="Pfam" id="PF13715">
    <property type="entry name" value="CarbopepD_reg_2"/>
    <property type="match status" value="1"/>
</dbReference>
<evidence type="ECO:0000256" key="5">
    <source>
        <dbReference type="ARBA" id="ARBA00022729"/>
    </source>
</evidence>
<dbReference type="AlphaFoldDB" id="A0A1Q5ZS86"/>
<evidence type="ECO:0000259" key="11">
    <source>
        <dbReference type="Pfam" id="PF00593"/>
    </source>
</evidence>
<dbReference type="Proteomes" id="UP000186720">
    <property type="component" value="Unassembled WGS sequence"/>
</dbReference>
<organism evidence="13 14">
    <name type="scientific">Mucilaginibacter polytrichastri</name>
    <dbReference type="NCBI Taxonomy" id="1302689"/>
    <lineage>
        <taxon>Bacteria</taxon>
        <taxon>Pseudomonadati</taxon>
        <taxon>Bacteroidota</taxon>
        <taxon>Sphingobacteriia</taxon>
        <taxon>Sphingobacteriales</taxon>
        <taxon>Sphingobacteriaceae</taxon>
        <taxon>Mucilaginibacter</taxon>
    </lineage>
</organism>
<reference evidence="13 14" key="1">
    <citation type="submission" date="2016-11" db="EMBL/GenBank/DDBJ databases">
        <title>Whole Genome Sequencing of Mucilaginibacter polytrichastri RG4-7(T) isolated from the moss sample.</title>
        <authorList>
            <person name="Li Y."/>
        </authorList>
    </citation>
    <scope>NUCLEOTIDE SEQUENCE [LARGE SCALE GENOMIC DNA]</scope>
    <source>
        <strain evidence="13 14">RG4-7</strain>
    </source>
</reference>
<evidence type="ECO:0000256" key="9">
    <source>
        <dbReference type="ARBA" id="ARBA00023237"/>
    </source>
</evidence>
<sequence length="848" mass="92225">MLLLLAGATANLAVAKITCTNKYIRVLTNTRNSGSFLLKSSNQITQKKTINGNGKITGKITDKSTTRPIPGVTITVPDLKVSTSTDENGQYLLKGLPNGQYLIQVSMVGYASETKVVDLGNTYAVDFKLSASNYELSDVVVTALGNTTTRKRATIPIIVVTNKMIREGVANTAIDLVASQPGVNATTEGAGTTKPQINGLGFDRVLTLMDGLPQQDFQWGDDHGILIDPYAIHSAEVIRGPASLQYGASAEAGVISFKSAPLPQNGTVVGSVLTEYHTNNGYLGTSLNIAGNHNGFVWAFQASGEAAHSYSNPKDGYVWGTAWNQVNGRLVLGINKGWGYSRLTLSALHRRIELPDGNRDSTGRFMFDFPQNGKIYPTRSDFLSYNANIASDKILGEYQAWWQNSVNVGKGKIGFDIGFARSVHHDIDSGTVGASNLLLGDIPFNLKYQVAGERSGLKLTTGINGLYEFHRNGDAPPAPYVPDYAIPNYTDFEIGGYAIVEKNFKDLTLSGGLRFDRTDFVGDPMSLNGDGHIVLPGTPGSAVQFTSFNNKYSGLSGSIGASYHLPDNNYVKLNVSKSYRAPAINELTSNGLNIGSNLVNLGNIHLKAEQGYQVDLAYGYDSKNISVEADGFYNHISNFIFANRTDSLSDGFPIYQYLSTNTAIIQGVSGFLNIHPAAAKWLEIDNGFTYIYSRIPNETDSTKHLPYIPAPHLNSEVKFRFNDGHNSVFKESYIKFGLQHDWAQNNVYSAFYTELPSAQYTIFNAGIGTNVVNTKTGKTICAIYVNCTNLTNVAYTDHLNLAQYFLAYNGTPATVTQQNQGIYNMGRNISFKLIFPFGSNTNKTVSAE</sequence>
<dbReference type="Pfam" id="PF00593">
    <property type="entry name" value="TonB_dep_Rec_b-barrel"/>
    <property type="match status" value="1"/>
</dbReference>
<dbReference type="GO" id="GO:0009279">
    <property type="term" value="C:cell outer membrane"/>
    <property type="evidence" value="ECO:0007669"/>
    <property type="project" value="UniProtKB-SubCell"/>
</dbReference>
<evidence type="ECO:0000256" key="8">
    <source>
        <dbReference type="ARBA" id="ARBA00023170"/>
    </source>
</evidence>
<gene>
    <name evidence="13" type="ORF">RG47T_0035</name>
</gene>
<keyword evidence="2" id="KW-0813">Transport</keyword>
<protein>
    <recommendedName>
        <fullName evidence="15">TonB-dependent receptor plug domain-containing protein</fullName>
    </recommendedName>
</protein>
<dbReference type="InterPro" id="IPR008969">
    <property type="entry name" value="CarboxyPept-like_regulatory"/>
</dbReference>
<accession>A0A1Q5ZS86</accession>
<keyword evidence="9" id="KW-0998">Cell outer membrane</keyword>
<feature type="domain" description="TonB-dependent receptor plug" evidence="12">
    <location>
        <begin position="151"/>
        <end position="254"/>
    </location>
</feature>
<evidence type="ECO:0000256" key="1">
    <source>
        <dbReference type="ARBA" id="ARBA00004571"/>
    </source>
</evidence>
<dbReference type="PANTHER" id="PTHR30069:SF29">
    <property type="entry name" value="HEMOGLOBIN AND HEMOGLOBIN-HAPTOGLOBIN-BINDING PROTEIN 1-RELATED"/>
    <property type="match status" value="1"/>
</dbReference>
<dbReference type="InterPro" id="IPR000531">
    <property type="entry name" value="Beta-barrel_TonB"/>
</dbReference>
<comment type="subcellular location">
    <subcellularLocation>
        <location evidence="1">Cell outer membrane</location>
        <topology evidence="1">Multi-pass membrane protein</topology>
    </subcellularLocation>
</comment>
<evidence type="ECO:0000259" key="12">
    <source>
        <dbReference type="Pfam" id="PF07715"/>
    </source>
</evidence>
<dbReference type="Gene3D" id="2.170.130.10">
    <property type="entry name" value="TonB-dependent receptor, plug domain"/>
    <property type="match status" value="1"/>
</dbReference>
<dbReference type="InterPro" id="IPR036942">
    <property type="entry name" value="Beta-barrel_TonB_sf"/>
</dbReference>
<evidence type="ECO:0008006" key="15">
    <source>
        <dbReference type="Google" id="ProtNLM"/>
    </source>
</evidence>